<evidence type="ECO:0000313" key="1">
    <source>
        <dbReference type="EMBL" id="CAG9942810.1"/>
    </source>
</evidence>
<protein>
    <submittedName>
        <fullName evidence="1">Uncharacterized protein</fullName>
    </submittedName>
</protein>
<gene>
    <name evidence="1" type="ORF">CRV2_00009750</name>
</gene>
<proteinExistence type="predicted"/>
<sequence length="336" mass="35754">MARISIYGATGYTGQLVAAEALRRGVDVVLLGRDKDALAKIPGAKETKAVGLDDISSLTAAFEGSNVVLSCVAPFSQLGSAVLEAAIQAKTHYVDISGDVNWVKRVHDEFGPKAKAAGVILLPAMTDDGATGDLIARMLMARLPNIERLQMHHAFFNLTELSRGSLYAFADFVKAGPLQWEGGAWHRGTNSPAGSVTYPGNDGTHNVWFVPGPEVISIQRHVPAQHISATVNMDTEPAFGSLTEDVIQTLPLGPTVEVRSQGRFVLVADGTSAEGDKARVHVTGLDPYKVTAEVSVEVAVRLAILETTHSGAVALSELFEPEELLKAFGLEWGFDA</sequence>
<name>A0ACA9TPD4_BIOOC</name>
<dbReference type="EMBL" id="CADEHS020000006">
    <property type="protein sequence ID" value="CAG9942810.1"/>
    <property type="molecule type" value="Genomic_DNA"/>
</dbReference>
<evidence type="ECO:0000313" key="2">
    <source>
        <dbReference type="Proteomes" id="UP000836387"/>
    </source>
</evidence>
<comment type="caution">
    <text evidence="1">The sequence shown here is derived from an EMBL/GenBank/DDBJ whole genome shotgun (WGS) entry which is preliminary data.</text>
</comment>
<reference evidence="1" key="1">
    <citation type="submission" date="2020-04" db="EMBL/GenBank/DDBJ databases">
        <authorList>
            <person name="Broberg M."/>
        </authorList>
    </citation>
    <scope>NUCLEOTIDE SEQUENCE</scope>
</reference>
<keyword evidence="2" id="KW-1185">Reference proteome</keyword>
<accession>A0ACA9TPD4</accession>
<dbReference type="Proteomes" id="UP000836387">
    <property type="component" value="Unassembled WGS sequence"/>
</dbReference>
<organism evidence="1 2">
    <name type="scientific">Clonostachys rosea f. rosea IK726</name>
    <dbReference type="NCBI Taxonomy" id="1349383"/>
    <lineage>
        <taxon>Eukaryota</taxon>
        <taxon>Fungi</taxon>
        <taxon>Dikarya</taxon>
        <taxon>Ascomycota</taxon>
        <taxon>Pezizomycotina</taxon>
        <taxon>Sordariomycetes</taxon>
        <taxon>Hypocreomycetidae</taxon>
        <taxon>Hypocreales</taxon>
        <taxon>Bionectriaceae</taxon>
        <taxon>Clonostachys</taxon>
    </lineage>
</organism>
<reference evidence="1" key="2">
    <citation type="submission" date="2021-10" db="EMBL/GenBank/DDBJ databases">
        <authorList>
            <person name="Piombo E."/>
        </authorList>
    </citation>
    <scope>NUCLEOTIDE SEQUENCE</scope>
</reference>